<sequence>MAIVVAILCAIVTVLIAVTAVYTAIHFADDHELYGSAWLVVLFLAALGVISGLATSYLGWRGIRQLRAHR</sequence>
<reference evidence="2 3" key="1">
    <citation type="submission" date="2020-08" db="EMBL/GenBank/DDBJ databases">
        <title>Sequencing the genomes of 1000 actinobacteria strains.</title>
        <authorList>
            <person name="Klenk H.-P."/>
        </authorList>
    </citation>
    <scope>NUCLEOTIDE SEQUENCE [LARGE SCALE GENOMIC DNA]</scope>
    <source>
        <strain evidence="2 3">DSM 45886</strain>
    </source>
</reference>
<accession>A0A7W7SP61</accession>
<evidence type="ECO:0000256" key="1">
    <source>
        <dbReference type="SAM" id="Phobius"/>
    </source>
</evidence>
<organism evidence="2 3">
    <name type="scientific">Micromonospora polyrhachis</name>
    <dbReference type="NCBI Taxonomy" id="1282883"/>
    <lineage>
        <taxon>Bacteria</taxon>
        <taxon>Bacillati</taxon>
        <taxon>Actinomycetota</taxon>
        <taxon>Actinomycetes</taxon>
        <taxon>Micromonosporales</taxon>
        <taxon>Micromonosporaceae</taxon>
        <taxon>Micromonospora</taxon>
    </lineage>
</organism>
<name>A0A7W7SP61_9ACTN</name>
<evidence type="ECO:0000313" key="2">
    <source>
        <dbReference type="EMBL" id="MBB4958390.1"/>
    </source>
</evidence>
<gene>
    <name evidence="2" type="ORF">FHR38_002123</name>
</gene>
<proteinExistence type="predicted"/>
<dbReference type="RefSeq" id="WP_184534488.1">
    <property type="nucleotide sequence ID" value="NZ_JACHJW010000001.1"/>
</dbReference>
<dbReference type="Proteomes" id="UP000578819">
    <property type="component" value="Unassembled WGS sequence"/>
</dbReference>
<evidence type="ECO:0000313" key="3">
    <source>
        <dbReference type="Proteomes" id="UP000578819"/>
    </source>
</evidence>
<keyword evidence="1" id="KW-1133">Transmembrane helix</keyword>
<dbReference type="EMBL" id="JACHJW010000001">
    <property type="protein sequence ID" value="MBB4958390.1"/>
    <property type="molecule type" value="Genomic_DNA"/>
</dbReference>
<protein>
    <submittedName>
        <fullName evidence="2">NhaP-type Na+/H+ or K+/H+ antiporter</fullName>
    </submittedName>
</protein>
<keyword evidence="1" id="KW-0472">Membrane</keyword>
<dbReference type="AlphaFoldDB" id="A0A7W7SP61"/>
<keyword evidence="3" id="KW-1185">Reference proteome</keyword>
<comment type="caution">
    <text evidence="2">The sequence shown here is derived from an EMBL/GenBank/DDBJ whole genome shotgun (WGS) entry which is preliminary data.</text>
</comment>
<keyword evidence="1" id="KW-0812">Transmembrane</keyword>
<feature type="transmembrane region" description="Helical" evidence="1">
    <location>
        <begin position="33"/>
        <end position="60"/>
    </location>
</feature>